<evidence type="ECO:0000313" key="2">
    <source>
        <dbReference type="Proteomes" id="UP000005522"/>
    </source>
</evidence>
<name>A0A060A009_ACICK</name>
<accession>A0A060A009</accession>
<protein>
    <recommendedName>
        <fullName evidence="3">Transposase</fullName>
    </recommendedName>
</protein>
<dbReference type="eggNOG" id="COG2801">
    <property type="taxonomic scope" value="Bacteria"/>
</dbReference>
<sequence>MPLIGQDVTDILCEQYERVVGKDNCVAFESLKLQIPADRHRLHYVKIRVRVHRYPDGRLALFHGPRRLADYDANGQPTPPGIQAVA</sequence>
<organism evidence="1 2">
    <name type="scientific">Acidithiobacillus caldus (strain ATCC 51756 / DSM 8584 / KU)</name>
    <dbReference type="NCBI Taxonomy" id="637389"/>
    <lineage>
        <taxon>Bacteria</taxon>
        <taxon>Pseudomonadati</taxon>
        <taxon>Pseudomonadota</taxon>
        <taxon>Acidithiobacillia</taxon>
        <taxon>Acidithiobacillales</taxon>
        <taxon>Acidithiobacillaceae</taxon>
        <taxon>Acidithiobacillus</taxon>
    </lineage>
</organism>
<gene>
    <name evidence="1" type="ORF">Acaty_c1643</name>
</gene>
<dbReference type="EMBL" id="CP005986">
    <property type="protein sequence ID" value="AIA55507.1"/>
    <property type="molecule type" value="Genomic_DNA"/>
</dbReference>
<dbReference type="HOGENOM" id="CLU_170298_0_0_6"/>
<evidence type="ECO:0000313" key="1">
    <source>
        <dbReference type="EMBL" id="AIA55507.1"/>
    </source>
</evidence>
<reference evidence="1 2" key="1">
    <citation type="journal article" date="2009" name="J. Bacteriol.">
        <title>Draft genome sequence of the extremely acidophilic bacterium Acidithiobacillus caldus ATCC 51756 reveals metabolic versatility in the genus Acidithiobacillus.</title>
        <authorList>
            <person name="Valdes J."/>
            <person name="Quatrini R."/>
            <person name="Hallberg K."/>
            <person name="Dopson M."/>
            <person name="Valenzuela P.D."/>
            <person name="Holmes D.S."/>
        </authorList>
    </citation>
    <scope>NUCLEOTIDE SEQUENCE [LARGE SCALE GENOMIC DNA]</scope>
    <source>
        <strain evidence="2">ATCC 51756 / DSM 8584 / KU</strain>
    </source>
</reference>
<proteinExistence type="predicted"/>
<dbReference type="AlphaFoldDB" id="A0A060A009"/>
<dbReference type="RefSeq" id="WP_004872490.1">
    <property type="nucleotide sequence ID" value="NZ_CP005986.1"/>
</dbReference>
<dbReference type="Proteomes" id="UP000005522">
    <property type="component" value="Chromosome"/>
</dbReference>
<dbReference type="KEGG" id="acz:Acaty_c1643"/>
<evidence type="ECO:0008006" key="3">
    <source>
        <dbReference type="Google" id="ProtNLM"/>
    </source>
</evidence>